<dbReference type="AlphaFoldDB" id="A0A3M6UMX3"/>
<feature type="transmembrane region" description="Helical" evidence="2">
    <location>
        <begin position="47"/>
        <end position="64"/>
    </location>
</feature>
<protein>
    <submittedName>
        <fullName evidence="3">Uncharacterized protein</fullName>
    </submittedName>
</protein>
<dbReference type="InterPro" id="IPR032776">
    <property type="entry name" value="CECR6/TMEM121"/>
</dbReference>
<accession>A0A3M6UMX3</accession>
<evidence type="ECO:0000256" key="1">
    <source>
        <dbReference type="ARBA" id="ARBA00007711"/>
    </source>
</evidence>
<evidence type="ECO:0000256" key="2">
    <source>
        <dbReference type="SAM" id="Phobius"/>
    </source>
</evidence>
<dbReference type="Pfam" id="PF14997">
    <property type="entry name" value="CECR6_TMEM121"/>
    <property type="match status" value="1"/>
</dbReference>
<keyword evidence="4" id="KW-1185">Reference proteome</keyword>
<dbReference type="Proteomes" id="UP000275408">
    <property type="component" value="Unassembled WGS sequence"/>
</dbReference>
<dbReference type="EMBL" id="RCHS01001212">
    <property type="protein sequence ID" value="RMX54708.1"/>
    <property type="molecule type" value="Genomic_DNA"/>
</dbReference>
<proteinExistence type="inferred from homology"/>
<feature type="transmembrane region" description="Helical" evidence="2">
    <location>
        <begin position="155"/>
        <end position="179"/>
    </location>
</feature>
<sequence>MASLSFLLTLLQNGGSNLGNIDGCVSRSEKVSIFLSAYLAKHEGKSNWYFMAFSFGPAVFAWIHRLRKRSSIRRKVHFHAIIIASTLLLDLLEETLIVEMASCLVSVGRLLSFVLVGLQASSLASYPAQYKHKDSFYELVVLWFMALHHVRRQEITVVIIFAVWTCYIVGFVIFVVIIFRGDEPIEDNLDKVKFFGPNILKTTLCLAPLILLLLLSTGTNSIVYRDLIGQFSIRMALNLSDGVEMLDVIIEEN</sequence>
<keyword evidence="2" id="KW-0472">Membrane</keyword>
<gene>
    <name evidence="3" type="ORF">pdam_00011534</name>
</gene>
<evidence type="ECO:0000313" key="3">
    <source>
        <dbReference type="EMBL" id="RMX54708.1"/>
    </source>
</evidence>
<name>A0A3M6UMX3_POCDA</name>
<evidence type="ECO:0000313" key="4">
    <source>
        <dbReference type="Proteomes" id="UP000275408"/>
    </source>
</evidence>
<reference evidence="3 4" key="1">
    <citation type="journal article" date="2018" name="Sci. Rep.">
        <title>Comparative analysis of the Pocillopora damicornis genome highlights role of immune system in coral evolution.</title>
        <authorList>
            <person name="Cunning R."/>
            <person name="Bay R.A."/>
            <person name="Gillette P."/>
            <person name="Baker A.C."/>
            <person name="Traylor-Knowles N."/>
        </authorList>
    </citation>
    <scope>NUCLEOTIDE SEQUENCE [LARGE SCALE GENOMIC DNA]</scope>
    <source>
        <strain evidence="3">RSMAS</strain>
        <tissue evidence="3">Whole animal</tissue>
    </source>
</reference>
<keyword evidence="2" id="KW-0812">Transmembrane</keyword>
<comment type="caution">
    <text evidence="3">The sequence shown here is derived from an EMBL/GenBank/DDBJ whole genome shotgun (WGS) entry which is preliminary data.</text>
</comment>
<feature type="transmembrane region" description="Helical" evidence="2">
    <location>
        <begin position="199"/>
        <end position="224"/>
    </location>
</feature>
<comment type="similarity">
    <text evidence="1">Belongs to the TMEM121 family.</text>
</comment>
<keyword evidence="2" id="KW-1133">Transmembrane helix</keyword>
<organism evidence="3 4">
    <name type="scientific">Pocillopora damicornis</name>
    <name type="common">Cauliflower coral</name>
    <name type="synonym">Millepora damicornis</name>
    <dbReference type="NCBI Taxonomy" id="46731"/>
    <lineage>
        <taxon>Eukaryota</taxon>
        <taxon>Metazoa</taxon>
        <taxon>Cnidaria</taxon>
        <taxon>Anthozoa</taxon>
        <taxon>Hexacorallia</taxon>
        <taxon>Scleractinia</taxon>
        <taxon>Astrocoeniina</taxon>
        <taxon>Pocilloporidae</taxon>
        <taxon>Pocillopora</taxon>
    </lineage>
</organism>